<dbReference type="EMBL" id="OX459940">
    <property type="protein sequence ID" value="CAI9173906.1"/>
    <property type="molecule type" value="Genomic_DNA"/>
</dbReference>
<gene>
    <name evidence="2" type="ORF">MRATA1EN1_LOCUS22868</name>
</gene>
<feature type="compositionally biased region" description="Pro residues" evidence="1">
    <location>
        <begin position="19"/>
        <end position="28"/>
    </location>
</feature>
<accession>A0ABN8ZLT7</accession>
<name>A0ABN8ZLT7_RANTA</name>
<keyword evidence="3" id="KW-1185">Reference proteome</keyword>
<proteinExistence type="predicted"/>
<protein>
    <submittedName>
        <fullName evidence="2">Uncharacterized protein</fullName>
    </submittedName>
</protein>
<evidence type="ECO:0000313" key="2">
    <source>
        <dbReference type="EMBL" id="CAI9173906.1"/>
    </source>
</evidence>
<evidence type="ECO:0000256" key="1">
    <source>
        <dbReference type="SAM" id="MobiDB-lite"/>
    </source>
</evidence>
<reference evidence="2" key="1">
    <citation type="submission" date="2023-04" db="EMBL/GenBank/DDBJ databases">
        <authorList>
            <consortium name="ELIXIR-Norway"/>
        </authorList>
    </citation>
    <scope>NUCLEOTIDE SEQUENCE [LARGE SCALE GENOMIC DNA]</scope>
</reference>
<feature type="region of interest" description="Disordered" evidence="1">
    <location>
        <begin position="1"/>
        <end position="35"/>
    </location>
</feature>
<organism evidence="2 3">
    <name type="scientific">Rangifer tarandus platyrhynchus</name>
    <name type="common">Svalbard reindeer</name>
    <dbReference type="NCBI Taxonomy" id="3082113"/>
    <lineage>
        <taxon>Eukaryota</taxon>
        <taxon>Metazoa</taxon>
        <taxon>Chordata</taxon>
        <taxon>Craniata</taxon>
        <taxon>Vertebrata</taxon>
        <taxon>Euteleostomi</taxon>
        <taxon>Mammalia</taxon>
        <taxon>Eutheria</taxon>
        <taxon>Laurasiatheria</taxon>
        <taxon>Artiodactyla</taxon>
        <taxon>Ruminantia</taxon>
        <taxon>Pecora</taxon>
        <taxon>Cervidae</taxon>
        <taxon>Odocoileinae</taxon>
        <taxon>Rangifer</taxon>
    </lineage>
</organism>
<evidence type="ECO:0000313" key="3">
    <source>
        <dbReference type="Proteomes" id="UP001176941"/>
    </source>
</evidence>
<dbReference type="Proteomes" id="UP001176941">
    <property type="component" value="Chromosome 4"/>
</dbReference>
<sequence>SLGPLGQVLPSSQGNTLRAPPPPAPPSLEPAGPSRWPVLAHLPRAQLEFPQPLRLGGLLNNTRMFPW</sequence>
<feature type="non-terminal residue" evidence="2">
    <location>
        <position position="1"/>
    </location>
</feature>
<feature type="non-terminal residue" evidence="2">
    <location>
        <position position="67"/>
    </location>
</feature>